<dbReference type="AlphaFoldDB" id="A0A346AWP5"/>
<dbReference type="Gene3D" id="2.160.20.10">
    <property type="entry name" value="Single-stranded right-handed beta-helix, Pectin lyase-like"/>
    <property type="match status" value="1"/>
</dbReference>
<dbReference type="OrthoDB" id="1672057at2"/>
<evidence type="ECO:0000313" key="3">
    <source>
        <dbReference type="EMBL" id="AXL20288.1"/>
    </source>
</evidence>
<gene>
    <name evidence="3" type="ORF">DKB62_01155</name>
</gene>
<feature type="chain" id="PRO_5017005761" evidence="1">
    <location>
        <begin position="30"/>
        <end position="452"/>
    </location>
</feature>
<dbReference type="EMBL" id="CP029462">
    <property type="protein sequence ID" value="AXL20288.1"/>
    <property type="molecule type" value="Genomic_DNA"/>
</dbReference>
<proteinExistence type="predicted"/>
<name>A0A346AWP5_9FIRM</name>
<dbReference type="NCBIfam" id="TIGR01901">
    <property type="entry name" value="adhes_NPXG"/>
    <property type="match status" value="1"/>
</dbReference>
<evidence type="ECO:0000259" key="2">
    <source>
        <dbReference type="SMART" id="SM00912"/>
    </source>
</evidence>
<feature type="signal peptide" evidence="1">
    <location>
        <begin position="1"/>
        <end position="29"/>
    </location>
</feature>
<dbReference type="InterPro" id="IPR012334">
    <property type="entry name" value="Pectin_lyas_fold"/>
</dbReference>
<accession>A0A346AWP5</accession>
<keyword evidence="1" id="KW-0732">Signal</keyword>
<dbReference type="SMART" id="SM00912">
    <property type="entry name" value="Haemagg_act"/>
    <property type="match status" value="1"/>
</dbReference>
<evidence type="ECO:0000256" key="1">
    <source>
        <dbReference type="SAM" id="SignalP"/>
    </source>
</evidence>
<dbReference type="Pfam" id="PF05860">
    <property type="entry name" value="TPS"/>
    <property type="match status" value="1"/>
</dbReference>
<reference evidence="3 4" key="1">
    <citation type="submission" date="2018-05" db="EMBL/GenBank/DDBJ databases">
        <title>Complete genome sequence of Megasphaera sp. AJH120T, isolated from the ceca of a chicken.</title>
        <authorList>
            <person name="Maki J."/>
            <person name="Looft T."/>
        </authorList>
    </citation>
    <scope>NUCLEOTIDE SEQUENCE [LARGE SCALE GENOMIC DNA]</scope>
    <source>
        <strain evidence="3 4">AJH120</strain>
    </source>
</reference>
<sequence>MKYRKKLAKRVTAWLVLGLFGMESALAVAAPILPDTNAPASRKPLVQQTANGIPLVQIAGPSAGGVSINQYSNFNVPKEGAILNNSHTVVNTQLAGYIQGNPNIARGQAKIIVNEVTSTNPTALNGFLEVAGARASVVIANPNGISVNGGGFINTAQAMLTTGKPVYDSSNNLSRLHITGGTVSINGNGLDASQTDSVDILARAVEVNAGVWANQANVITGANDVNYADLKATAIAGQGEQPAVALDVAAIGGMYANKITLVGTEKGLGVNVAGTVSATQALALDNDGSLHITKTGAMYSDDTLSVHTTGNVLNEQTLASGGHAVIHAEQGLTNTAVVGAGVSRDGRIEKTGTLTLHAPVITNDKAQIVSDGDLTVAADRISSKSGEFSSQANASLIVTNELITDTGKVTAVGNLAIDAGSMPLTGIIASGSDMSVTTRDSLLMCDKEVIEV</sequence>
<dbReference type="KEGG" id="meg:DKB62_01155"/>
<evidence type="ECO:0000313" key="4">
    <source>
        <dbReference type="Proteomes" id="UP000254337"/>
    </source>
</evidence>
<keyword evidence="4" id="KW-1185">Reference proteome</keyword>
<dbReference type="SUPFAM" id="SSF51126">
    <property type="entry name" value="Pectin lyase-like"/>
    <property type="match status" value="1"/>
</dbReference>
<organism evidence="3 4">
    <name type="scientific">Megasphaera stantonii</name>
    <dbReference type="NCBI Taxonomy" id="2144175"/>
    <lineage>
        <taxon>Bacteria</taxon>
        <taxon>Bacillati</taxon>
        <taxon>Bacillota</taxon>
        <taxon>Negativicutes</taxon>
        <taxon>Veillonellales</taxon>
        <taxon>Veillonellaceae</taxon>
        <taxon>Megasphaera</taxon>
    </lineage>
</organism>
<dbReference type="InterPro" id="IPR008638">
    <property type="entry name" value="FhaB/CdiA-like_TPS"/>
</dbReference>
<dbReference type="Proteomes" id="UP000254337">
    <property type="component" value="Chromosome"/>
</dbReference>
<protein>
    <submittedName>
        <fullName evidence="3">Filamentous hemagglutinin N-terminal domain-containing protein</fullName>
    </submittedName>
</protein>
<feature type="domain" description="Filamentous haemagglutinin FhaB/tRNA nuclease CdiA-like TPS" evidence="2">
    <location>
        <begin position="50"/>
        <end position="170"/>
    </location>
</feature>
<dbReference type="InterPro" id="IPR011050">
    <property type="entry name" value="Pectin_lyase_fold/virulence"/>
</dbReference>
<dbReference type="RefSeq" id="WP_107195596.1">
    <property type="nucleotide sequence ID" value="NZ_CP029462.1"/>
</dbReference>